<sequence>PRSTWPGWTGAATIPPPTCRPSAIASLPSTPRTTRPRARTRISAALPPWARGRWNGPVS</sequence>
<gene>
    <name evidence="2" type="ORF">EKE94_18485</name>
</gene>
<organism evidence="2 3">
    <name type="scientific">Mesobaculum littorinae</name>
    <dbReference type="NCBI Taxonomy" id="2486419"/>
    <lineage>
        <taxon>Bacteria</taxon>
        <taxon>Pseudomonadati</taxon>
        <taxon>Pseudomonadota</taxon>
        <taxon>Alphaproteobacteria</taxon>
        <taxon>Rhodobacterales</taxon>
        <taxon>Roseobacteraceae</taxon>
        <taxon>Mesobaculum</taxon>
    </lineage>
</organism>
<evidence type="ECO:0000256" key="1">
    <source>
        <dbReference type="SAM" id="MobiDB-lite"/>
    </source>
</evidence>
<feature type="non-terminal residue" evidence="2">
    <location>
        <position position="1"/>
    </location>
</feature>
<keyword evidence="3" id="KW-1185">Reference proteome</keyword>
<dbReference type="EMBL" id="RQXX01000021">
    <property type="protein sequence ID" value="RVV96490.1"/>
    <property type="molecule type" value="Genomic_DNA"/>
</dbReference>
<evidence type="ECO:0000313" key="3">
    <source>
        <dbReference type="Proteomes" id="UP000285908"/>
    </source>
</evidence>
<comment type="caution">
    <text evidence="2">The sequence shown here is derived from an EMBL/GenBank/DDBJ whole genome shotgun (WGS) entry which is preliminary data.</text>
</comment>
<proteinExistence type="predicted"/>
<protein>
    <submittedName>
        <fullName evidence="2">Uncharacterized protein</fullName>
    </submittedName>
</protein>
<name>A0A438ACR2_9RHOB</name>
<feature type="region of interest" description="Disordered" evidence="1">
    <location>
        <begin position="1"/>
        <end position="38"/>
    </location>
</feature>
<dbReference type="AlphaFoldDB" id="A0A438ACR2"/>
<accession>A0A438ACR2</accession>
<dbReference type="Proteomes" id="UP000285908">
    <property type="component" value="Unassembled WGS sequence"/>
</dbReference>
<reference evidence="2 3" key="1">
    <citation type="submission" date="2018-11" db="EMBL/GenBank/DDBJ databases">
        <title>Mesobaculum littorinae gen. nov., sp. nov., isolated from Littorina scabra that represents a novel genus of the order Rhodobacteraceae.</title>
        <authorList>
            <person name="Li F."/>
        </authorList>
    </citation>
    <scope>NUCLEOTIDE SEQUENCE [LARGE SCALE GENOMIC DNA]</scope>
    <source>
        <strain evidence="2 3">M0103</strain>
    </source>
</reference>
<evidence type="ECO:0000313" key="2">
    <source>
        <dbReference type="EMBL" id="RVV96490.1"/>
    </source>
</evidence>